<protein>
    <recommendedName>
        <fullName evidence="7">Metallo-beta-lactamase domain-containing protein</fullName>
    </recommendedName>
</protein>
<reference evidence="5 6" key="1">
    <citation type="submission" date="2024-01" db="EMBL/GenBank/DDBJ databases">
        <title>A draft genome for a cacao thread blight-causing isolate of Paramarasmius palmivorus.</title>
        <authorList>
            <person name="Baruah I.K."/>
            <person name="Bukari Y."/>
            <person name="Amoako-Attah I."/>
            <person name="Meinhardt L.W."/>
            <person name="Bailey B.A."/>
            <person name="Cohen S.P."/>
        </authorList>
    </citation>
    <scope>NUCLEOTIDE SEQUENCE [LARGE SCALE GENOMIC DNA]</scope>
    <source>
        <strain evidence="5 6">GH-12</strain>
    </source>
</reference>
<dbReference type="GO" id="GO:0046872">
    <property type="term" value="F:metal ion binding"/>
    <property type="evidence" value="ECO:0007669"/>
    <property type="project" value="UniProtKB-KW"/>
</dbReference>
<dbReference type="Proteomes" id="UP001383192">
    <property type="component" value="Unassembled WGS sequence"/>
</dbReference>
<dbReference type="InterPro" id="IPR051013">
    <property type="entry name" value="MBL_superfamily_lactonases"/>
</dbReference>
<dbReference type="Gene3D" id="3.60.15.10">
    <property type="entry name" value="Ribonuclease Z/Hydroxyacylglutathione hydrolase-like"/>
    <property type="match status" value="1"/>
</dbReference>
<evidence type="ECO:0008006" key="7">
    <source>
        <dbReference type="Google" id="ProtNLM"/>
    </source>
</evidence>
<dbReference type="SUPFAM" id="SSF56281">
    <property type="entry name" value="Metallo-hydrolase/oxidoreductase"/>
    <property type="match status" value="1"/>
</dbReference>
<organism evidence="5 6">
    <name type="scientific">Paramarasmius palmivorus</name>
    <dbReference type="NCBI Taxonomy" id="297713"/>
    <lineage>
        <taxon>Eukaryota</taxon>
        <taxon>Fungi</taxon>
        <taxon>Dikarya</taxon>
        <taxon>Basidiomycota</taxon>
        <taxon>Agaricomycotina</taxon>
        <taxon>Agaricomycetes</taxon>
        <taxon>Agaricomycetidae</taxon>
        <taxon>Agaricales</taxon>
        <taxon>Marasmiineae</taxon>
        <taxon>Marasmiaceae</taxon>
        <taxon>Paramarasmius</taxon>
    </lineage>
</organism>
<name>A0AAW0BJN6_9AGAR</name>
<keyword evidence="4" id="KW-0862">Zinc</keyword>
<keyword evidence="6" id="KW-1185">Reference proteome</keyword>
<sequence length="154" mass="17016">MPGHCPGHIVALARVKSNSYILLGGDTCHHPGQIRPNGHIHATFPCPGKILDSARRSFNAQYFSPEVNTNTTPLLGVPPPPSAYADQESSLKSQRALGELDAHPDVFVICAHDASLVGVIDLFPKTLDDWKEKGWKEKVLWAFMEESNRAFRFN</sequence>
<comment type="similarity">
    <text evidence="1">Belongs to the metallo-beta-lactamase superfamily.</text>
</comment>
<proteinExistence type="inferred from homology"/>
<gene>
    <name evidence="5" type="ORF">VNI00_015591</name>
</gene>
<evidence type="ECO:0000256" key="3">
    <source>
        <dbReference type="ARBA" id="ARBA00022801"/>
    </source>
</evidence>
<dbReference type="InterPro" id="IPR036866">
    <property type="entry name" value="RibonucZ/Hydroxyglut_hydro"/>
</dbReference>
<dbReference type="GO" id="GO:0016787">
    <property type="term" value="F:hydrolase activity"/>
    <property type="evidence" value="ECO:0007669"/>
    <property type="project" value="UniProtKB-KW"/>
</dbReference>
<dbReference type="AlphaFoldDB" id="A0AAW0BJN6"/>
<keyword evidence="3" id="KW-0378">Hydrolase</keyword>
<accession>A0AAW0BJN6</accession>
<evidence type="ECO:0000313" key="5">
    <source>
        <dbReference type="EMBL" id="KAK7026511.1"/>
    </source>
</evidence>
<evidence type="ECO:0000256" key="2">
    <source>
        <dbReference type="ARBA" id="ARBA00022723"/>
    </source>
</evidence>
<comment type="caution">
    <text evidence="5">The sequence shown here is derived from an EMBL/GenBank/DDBJ whole genome shotgun (WGS) entry which is preliminary data.</text>
</comment>
<evidence type="ECO:0000256" key="1">
    <source>
        <dbReference type="ARBA" id="ARBA00007749"/>
    </source>
</evidence>
<dbReference type="EMBL" id="JAYKXP010000103">
    <property type="protein sequence ID" value="KAK7026511.1"/>
    <property type="molecule type" value="Genomic_DNA"/>
</dbReference>
<dbReference type="PANTHER" id="PTHR42978:SF5">
    <property type="entry name" value="METALLO-BETA-LACTAMASE DOMAIN-CONTAINING PROTEIN"/>
    <property type="match status" value="1"/>
</dbReference>
<evidence type="ECO:0000256" key="4">
    <source>
        <dbReference type="ARBA" id="ARBA00022833"/>
    </source>
</evidence>
<evidence type="ECO:0000313" key="6">
    <source>
        <dbReference type="Proteomes" id="UP001383192"/>
    </source>
</evidence>
<dbReference type="PANTHER" id="PTHR42978">
    <property type="entry name" value="QUORUM-QUENCHING LACTONASE YTNP-RELATED-RELATED"/>
    <property type="match status" value="1"/>
</dbReference>
<keyword evidence="2" id="KW-0479">Metal-binding</keyword>